<gene>
    <name evidence="1" type="ORF">ALMOND_2B028110</name>
</gene>
<name>A0A5E4EZN6_PRUDU</name>
<accession>A0A5E4EZN6</accession>
<evidence type="ECO:0000313" key="2">
    <source>
        <dbReference type="Proteomes" id="UP000327085"/>
    </source>
</evidence>
<proteinExistence type="predicted"/>
<protein>
    <submittedName>
        <fullName evidence="1">Pumilio-23</fullName>
    </submittedName>
</protein>
<evidence type="ECO:0000313" key="1">
    <source>
        <dbReference type="EMBL" id="VVA20640.1"/>
    </source>
</evidence>
<organism evidence="1 2">
    <name type="scientific">Prunus dulcis</name>
    <name type="common">Almond</name>
    <name type="synonym">Amygdalus dulcis</name>
    <dbReference type="NCBI Taxonomy" id="3755"/>
    <lineage>
        <taxon>Eukaryota</taxon>
        <taxon>Viridiplantae</taxon>
        <taxon>Streptophyta</taxon>
        <taxon>Embryophyta</taxon>
        <taxon>Tracheophyta</taxon>
        <taxon>Spermatophyta</taxon>
        <taxon>Magnoliopsida</taxon>
        <taxon>eudicotyledons</taxon>
        <taxon>Gunneridae</taxon>
        <taxon>Pentapetalae</taxon>
        <taxon>rosids</taxon>
        <taxon>fabids</taxon>
        <taxon>Rosales</taxon>
        <taxon>Rosaceae</taxon>
        <taxon>Amygdaloideae</taxon>
        <taxon>Amygdaleae</taxon>
        <taxon>Prunus</taxon>
    </lineage>
</organism>
<dbReference type="Proteomes" id="UP000327085">
    <property type="component" value="Chromosome 3"/>
</dbReference>
<dbReference type="Gramene" id="VVA20640">
    <property type="protein sequence ID" value="VVA20640"/>
    <property type="gene ID" value="Prudul26B028110"/>
</dbReference>
<dbReference type="InParanoid" id="A0A5E4EZN6"/>
<reference evidence="2" key="1">
    <citation type="journal article" date="2020" name="Plant J.">
        <title>Transposons played a major role in the diversification between the closely related almond and peach genomes: results from the almond genome sequence.</title>
        <authorList>
            <person name="Alioto T."/>
            <person name="Alexiou K.G."/>
            <person name="Bardil A."/>
            <person name="Barteri F."/>
            <person name="Castanera R."/>
            <person name="Cruz F."/>
            <person name="Dhingra A."/>
            <person name="Duval H."/>
            <person name="Fernandez I Marti A."/>
            <person name="Frias L."/>
            <person name="Galan B."/>
            <person name="Garcia J.L."/>
            <person name="Howad W."/>
            <person name="Gomez-Garrido J."/>
            <person name="Gut M."/>
            <person name="Julca I."/>
            <person name="Morata J."/>
            <person name="Puigdomenech P."/>
            <person name="Ribeca P."/>
            <person name="Rubio Cabetas M.J."/>
            <person name="Vlasova A."/>
            <person name="Wirthensohn M."/>
            <person name="Garcia-Mas J."/>
            <person name="Gabaldon T."/>
            <person name="Casacuberta J.M."/>
            <person name="Arus P."/>
        </authorList>
    </citation>
    <scope>NUCLEOTIDE SEQUENCE [LARGE SCALE GENOMIC DNA]</scope>
    <source>
        <strain evidence="2">cv. Texas</strain>
    </source>
</reference>
<dbReference type="EMBL" id="CABIKO010000046">
    <property type="protein sequence ID" value="VVA20640.1"/>
    <property type="molecule type" value="Genomic_DNA"/>
</dbReference>
<dbReference type="AlphaFoldDB" id="A0A5E4EZN6"/>
<sequence length="176" mass="19647">MSGSVLPLFQTSMKEELDLAASEPTCFYKSSSLPCHLMEDWTWKKKARQLRSIMGNLQVLEIERGMKELGSILYLFCVGFEVLGGILLKLEPTCIYGFFFFASKSSRPCDEDAEAAFFDAEAEAEVNGRACAVAISGHVESTMERARARAARTLDQVFIFICSVSVKKIDKLEAYD</sequence>